<keyword evidence="1" id="KW-0812">Transmembrane</keyword>
<evidence type="ECO:0000313" key="2">
    <source>
        <dbReference type="EMBL" id="RTQ32590.1"/>
    </source>
</evidence>
<feature type="transmembrane region" description="Helical" evidence="1">
    <location>
        <begin position="6"/>
        <end position="32"/>
    </location>
</feature>
<accession>A0A3S0GZ28</accession>
<sequence>MQWADVLGMSVGDLVALAAVVLAAVLIVGSVVTNSRFRGEEKLWEQLRAHGRRTEAEIVGIARPPDRLIKRGRHAADMAAAELRLTFSDAAGQRHDANVRTFIDTELIANFTAGRKVHVVHSNDKPPQVAIDRDRTQLEIPSTD</sequence>
<evidence type="ECO:0000313" key="3">
    <source>
        <dbReference type="Proteomes" id="UP000267418"/>
    </source>
</evidence>
<dbReference type="AlphaFoldDB" id="A0A3S0GZ28"/>
<proteinExistence type="predicted"/>
<dbReference type="EMBL" id="RXOE01000006">
    <property type="protein sequence ID" value="RTQ32590.1"/>
    <property type="molecule type" value="Genomic_DNA"/>
</dbReference>
<comment type="caution">
    <text evidence="2">The sequence shown here is derived from an EMBL/GenBank/DDBJ whole genome shotgun (WGS) entry which is preliminary data.</text>
</comment>
<keyword evidence="3" id="KW-1185">Reference proteome</keyword>
<evidence type="ECO:0000256" key="1">
    <source>
        <dbReference type="SAM" id="Phobius"/>
    </source>
</evidence>
<reference evidence="2 3" key="1">
    <citation type="submission" date="2018-12" db="EMBL/GenBank/DDBJ databases">
        <title>The genome of Variovorax gossypii DSM 100435.</title>
        <authorList>
            <person name="Gao J."/>
            <person name="Sun J."/>
        </authorList>
    </citation>
    <scope>NUCLEOTIDE SEQUENCE [LARGE SCALE GENOMIC DNA]</scope>
    <source>
        <strain evidence="2 3">DSM 100435</strain>
    </source>
</reference>
<dbReference type="OrthoDB" id="8854951at2"/>
<dbReference type="RefSeq" id="WP_126472482.1">
    <property type="nucleotide sequence ID" value="NZ_RXOE01000006.1"/>
</dbReference>
<dbReference type="Proteomes" id="UP000267418">
    <property type="component" value="Unassembled WGS sequence"/>
</dbReference>
<keyword evidence="1" id="KW-1133">Transmembrane helix</keyword>
<keyword evidence="1" id="KW-0472">Membrane</keyword>
<name>A0A3S0GZ28_9BURK</name>
<gene>
    <name evidence="2" type="ORF">EJP69_21885</name>
</gene>
<organism evidence="2 3">
    <name type="scientific">Variovorax gossypii</name>
    <dbReference type="NCBI Taxonomy" id="1679495"/>
    <lineage>
        <taxon>Bacteria</taxon>
        <taxon>Pseudomonadati</taxon>
        <taxon>Pseudomonadota</taxon>
        <taxon>Betaproteobacteria</taxon>
        <taxon>Burkholderiales</taxon>
        <taxon>Comamonadaceae</taxon>
        <taxon>Variovorax</taxon>
    </lineage>
</organism>
<protein>
    <submittedName>
        <fullName evidence="2">Uncharacterized protein</fullName>
    </submittedName>
</protein>